<dbReference type="EMBL" id="JACHHY010000008">
    <property type="protein sequence ID" value="MBB5018316.1"/>
    <property type="molecule type" value="Genomic_DNA"/>
</dbReference>
<comment type="caution">
    <text evidence="2">The sequence shown here is derived from an EMBL/GenBank/DDBJ whole genome shotgun (WGS) entry which is preliminary data.</text>
</comment>
<evidence type="ECO:0000259" key="1">
    <source>
        <dbReference type="PROSITE" id="PS50075"/>
    </source>
</evidence>
<reference evidence="2 3" key="1">
    <citation type="submission" date="2020-08" db="EMBL/GenBank/DDBJ databases">
        <title>Genomic Encyclopedia of Type Strains, Phase IV (KMG-IV): sequencing the most valuable type-strain genomes for metagenomic binning, comparative biology and taxonomic classification.</title>
        <authorList>
            <person name="Goeker M."/>
        </authorList>
    </citation>
    <scope>NUCLEOTIDE SEQUENCE [LARGE SCALE GENOMIC DNA]</scope>
    <source>
        <strain evidence="2 3">DSM 27165</strain>
    </source>
</reference>
<dbReference type="Proteomes" id="UP000575898">
    <property type="component" value="Unassembled WGS sequence"/>
</dbReference>
<dbReference type="RefSeq" id="WP_184037417.1">
    <property type="nucleotide sequence ID" value="NZ_JACHHY010000008.1"/>
</dbReference>
<gene>
    <name evidence="2" type="ORF">HNQ59_001604</name>
</gene>
<dbReference type="SUPFAM" id="SSF47336">
    <property type="entry name" value="ACP-like"/>
    <property type="match status" value="1"/>
</dbReference>
<dbReference type="AlphaFoldDB" id="A0A840MP98"/>
<sequence length="81" mass="8465">MSSLAAIKAILADTLQLGGRIDAFDLDTPLLGSIPELDSIAVINLITAMEEQFGFTVSDDEISADTFSSVGSLVAFVDAKT</sequence>
<dbReference type="Pfam" id="PF00550">
    <property type="entry name" value="PP-binding"/>
    <property type="match status" value="1"/>
</dbReference>
<protein>
    <submittedName>
        <fullName evidence="2">Acyl carrier protein</fullName>
    </submittedName>
</protein>
<name>A0A840MP98_9PROT</name>
<evidence type="ECO:0000313" key="3">
    <source>
        <dbReference type="Proteomes" id="UP000575898"/>
    </source>
</evidence>
<accession>A0A840MP98</accession>
<keyword evidence="3" id="KW-1185">Reference proteome</keyword>
<dbReference type="Gene3D" id="1.10.1200.10">
    <property type="entry name" value="ACP-like"/>
    <property type="match status" value="1"/>
</dbReference>
<evidence type="ECO:0000313" key="2">
    <source>
        <dbReference type="EMBL" id="MBB5018316.1"/>
    </source>
</evidence>
<dbReference type="InterPro" id="IPR009081">
    <property type="entry name" value="PP-bd_ACP"/>
</dbReference>
<proteinExistence type="predicted"/>
<dbReference type="InterPro" id="IPR036736">
    <property type="entry name" value="ACP-like_sf"/>
</dbReference>
<dbReference type="PROSITE" id="PS50075">
    <property type="entry name" value="CARRIER"/>
    <property type="match status" value="1"/>
</dbReference>
<organism evidence="2 3">
    <name type="scientific">Chitinivorax tropicus</name>
    <dbReference type="NCBI Taxonomy" id="714531"/>
    <lineage>
        <taxon>Bacteria</taxon>
        <taxon>Pseudomonadati</taxon>
        <taxon>Pseudomonadota</taxon>
        <taxon>Betaproteobacteria</taxon>
        <taxon>Chitinivorax</taxon>
    </lineage>
</organism>
<feature type="domain" description="Carrier" evidence="1">
    <location>
        <begin position="1"/>
        <end position="81"/>
    </location>
</feature>